<dbReference type="CDD" id="cd22160">
    <property type="entry name" value="F-box_AtFBL13-like"/>
    <property type="match status" value="1"/>
</dbReference>
<sequence>MSDSSCEIIIPRPAKKKVNPSESENKDRFSNLSECVILHIMSFLNAKDAVRTCVLSTRWKDLWKHIPTLILHSRDFRSVKIFTEFVSKILSVRNSYIELQSLDFKYDLCHLVWDFKDYPDYPHHLEPHVLEKIVNYAISHHVQRLGLSVTSGIAQILPSLYHTQTLTHLKLSIYNSGIDREQISFDLTALRCPENLFPKYFNLPSLTSLQLGNFTFCVGDNDCAEPFSIFKRLNSLVISDCIVKGTETLCISSATLVNLTVYNNLKQYYKIELCTPNICTFTFGGTPYQTISGSDISSLKHVDLHAEVVPYSRAPPLLLFCWLLEFANIKSLTVTATTLQVLSLIRGLLKFCIHSLGNLKLLRVEIDKIQYGFRSTLCDVKLQNVQSKKEAARIQKAFELELEPSPPVPDGIVAFLLQNSPSAEVDFVDCTKKPLRPRQL</sequence>
<evidence type="ECO:0000313" key="2">
    <source>
        <dbReference type="EMBL" id="GAU49712.1"/>
    </source>
</evidence>
<organism evidence="2 3">
    <name type="scientific">Trifolium subterraneum</name>
    <name type="common">Subterranean clover</name>
    <dbReference type="NCBI Taxonomy" id="3900"/>
    <lineage>
        <taxon>Eukaryota</taxon>
        <taxon>Viridiplantae</taxon>
        <taxon>Streptophyta</taxon>
        <taxon>Embryophyta</taxon>
        <taxon>Tracheophyta</taxon>
        <taxon>Spermatophyta</taxon>
        <taxon>Magnoliopsida</taxon>
        <taxon>eudicotyledons</taxon>
        <taxon>Gunneridae</taxon>
        <taxon>Pentapetalae</taxon>
        <taxon>rosids</taxon>
        <taxon>fabids</taxon>
        <taxon>Fabales</taxon>
        <taxon>Fabaceae</taxon>
        <taxon>Papilionoideae</taxon>
        <taxon>50 kb inversion clade</taxon>
        <taxon>NPAAA clade</taxon>
        <taxon>Hologalegina</taxon>
        <taxon>IRL clade</taxon>
        <taxon>Trifolieae</taxon>
        <taxon>Trifolium</taxon>
    </lineage>
</organism>
<dbReference type="SMART" id="SM00256">
    <property type="entry name" value="FBOX"/>
    <property type="match status" value="1"/>
</dbReference>
<dbReference type="Proteomes" id="UP000242715">
    <property type="component" value="Unassembled WGS sequence"/>
</dbReference>
<reference evidence="3" key="1">
    <citation type="journal article" date="2017" name="Front. Plant Sci.">
        <title>Climate Clever Clovers: New Paradigm to Reduce the Environmental Footprint of Ruminants by Breeding Low Methanogenic Forages Utilizing Haplotype Variation.</title>
        <authorList>
            <person name="Kaur P."/>
            <person name="Appels R."/>
            <person name="Bayer P.E."/>
            <person name="Keeble-Gagnere G."/>
            <person name="Wang J."/>
            <person name="Hirakawa H."/>
            <person name="Shirasawa K."/>
            <person name="Vercoe P."/>
            <person name="Stefanova K."/>
            <person name="Durmic Z."/>
            <person name="Nichols P."/>
            <person name="Revell C."/>
            <person name="Isobe S.N."/>
            <person name="Edwards D."/>
            <person name="Erskine W."/>
        </authorList>
    </citation>
    <scope>NUCLEOTIDE SEQUENCE [LARGE SCALE GENOMIC DNA]</scope>
    <source>
        <strain evidence="3">cv. Daliak</strain>
    </source>
</reference>
<evidence type="ECO:0000259" key="1">
    <source>
        <dbReference type="SMART" id="SM00256"/>
    </source>
</evidence>
<dbReference type="OrthoDB" id="1848700at2759"/>
<dbReference type="PANTHER" id="PTHR32212">
    <property type="entry name" value="CYCLIN-LIKE F-BOX"/>
    <property type="match status" value="1"/>
</dbReference>
<protein>
    <recommendedName>
        <fullName evidence="1">F-box domain-containing protein</fullName>
    </recommendedName>
</protein>
<dbReference type="EMBL" id="DF974613">
    <property type="protein sequence ID" value="GAU49712.1"/>
    <property type="molecule type" value="Genomic_DNA"/>
</dbReference>
<dbReference type="Gene3D" id="1.20.1280.50">
    <property type="match status" value="1"/>
</dbReference>
<dbReference type="InterPro" id="IPR001810">
    <property type="entry name" value="F-box_dom"/>
</dbReference>
<evidence type="ECO:0000313" key="3">
    <source>
        <dbReference type="Proteomes" id="UP000242715"/>
    </source>
</evidence>
<dbReference type="InterPro" id="IPR053781">
    <property type="entry name" value="F-box_AtFBL13-like"/>
</dbReference>
<dbReference type="AlphaFoldDB" id="A0A2Z6PHJ0"/>
<dbReference type="SUPFAM" id="SSF81383">
    <property type="entry name" value="F-box domain"/>
    <property type="match status" value="1"/>
</dbReference>
<keyword evidence="3" id="KW-1185">Reference proteome</keyword>
<feature type="domain" description="F-box" evidence="1">
    <location>
        <begin position="32"/>
        <end position="72"/>
    </location>
</feature>
<dbReference type="Pfam" id="PF00646">
    <property type="entry name" value="F-box"/>
    <property type="match status" value="1"/>
</dbReference>
<accession>A0A2Z6PHJ0</accession>
<dbReference type="InterPro" id="IPR036047">
    <property type="entry name" value="F-box-like_dom_sf"/>
</dbReference>
<gene>
    <name evidence="2" type="ORF">TSUD_407890</name>
</gene>
<name>A0A2Z6PHJ0_TRISU</name>
<dbReference type="PANTHER" id="PTHR32212:SF269">
    <property type="entry name" value="F-BOX_RNI_FBD-LIKE DOMAIN PROTEIN"/>
    <property type="match status" value="1"/>
</dbReference>
<proteinExistence type="predicted"/>